<organism evidence="2">
    <name type="scientific">Anguilla anguilla</name>
    <name type="common">European freshwater eel</name>
    <name type="synonym">Muraena anguilla</name>
    <dbReference type="NCBI Taxonomy" id="7936"/>
    <lineage>
        <taxon>Eukaryota</taxon>
        <taxon>Metazoa</taxon>
        <taxon>Chordata</taxon>
        <taxon>Craniata</taxon>
        <taxon>Vertebrata</taxon>
        <taxon>Euteleostomi</taxon>
        <taxon>Actinopterygii</taxon>
        <taxon>Neopterygii</taxon>
        <taxon>Teleostei</taxon>
        <taxon>Anguilliformes</taxon>
        <taxon>Anguillidae</taxon>
        <taxon>Anguilla</taxon>
    </lineage>
</organism>
<evidence type="ECO:0000313" key="2">
    <source>
        <dbReference type="EMBL" id="JAH03606.1"/>
    </source>
</evidence>
<evidence type="ECO:0000256" key="1">
    <source>
        <dbReference type="SAM" id="Phobius"/>
    </source>
</evidence>
<sequence length="67" mass="7970">MRANGFIIGSCQRALQNTTITMGFFFFFFWGFIVKMHLLKVDREKLIERRVVSGVEWMARLQRCAYC</sequence>
<keyword evidence="1" id="KW-0812">Transmembrane</keyword>
<dbReference type="EMBL" id="GBXM01104971">
    <property type="protein sequence ID" value="JAH03606.1"/>
    <property type="molecule type" value="Transcribed_RNA"/>
</dbReference>
<feature type="transmembrane region" description="Helical" evidence="1">
    <location>
        <begin position="20"/>
        <end position="39"/>
    </location>
</feature>
<keyword evidence="1" id="KW-1133">Transmembrane helix</keyword>
<protein>
    <submittedName>
        <fullName evidence="2">Uncharacterized protein</fullName>
    </submittedName>
</protein>
<dbReference type="AlphaFoldDB" id="A0A0E9PG49"/>
<reference evidence="2" key="1">
    <citation type="submission" date="2014-11" db="EMBL/GenBank/DDBJ databases">
        <authorList>
            <person name="Amaro Gonzalez C."/>
        </authorList>
    </citation>
    <scope>NUCLEOTIDE SEQUENCE</scope>
</reference>
<reference evidence="2" key="2">
    <citation type="journal article" date="2015" name="Fish Shellfish Immunol.">
        <title>Early steps in the European eel (Anguilla anguilla)-Vibrio vulnificus interaction in the gills: Role of the RtxA13 toxin.</title>
        <authorList>
            <person name="Callol A."/>
            <person name="Pajuelo D."/>
            <person name="Ebbesson L."/>
            <person name="Teles M."/>
            <person name="MacKenzie S."/>
            <person name="Amaro C."/>
        </authorList>
    </citation>
    <scope>NUCLEOTIDE SEQUENCE</scope>
</reference>
<name>A0A0E9PG49_ANGAN</name>
<accession>A0A0E9PG49</accession>
<keyword evidence="1" id="KW-0472">Membrane</keyword>
<proteinExistence type="predicted"/>